<evidence type="ECO:0000256" key="4">
    <source>
        <dbReference type="ARBA" id="ARBA00022982"/>
    </source>
</evidence>
<dbReference type="EMBL" id="CYUE01000020">
    <property type="protein sequence ID" value="CUK26629.1"/>
    <property type="molecule type" value="Genomic_DNA"/>
</dbReference>
<dbReference type="AlphaFoldDB" id="A0A0P1J9T8"/>
<gene>
    <name evidence="9" type="ORF">TA5114_02445</name>
</gene>
<dbReference type="GO" id="GO:0005506">
    <property type="term" value="F:iron ion binding"/>
    <property type="evidence" value="ECO:0007669"/>
    <property type="project" value="InterPro"/>
</dbReference>
<dbReference type="OrthoDB" id="7596534at2"/>
<evidence type="ECO:0000256" key="8">
    <source>
        <dbReference type="SAM" id="SignalP"/>
    </source>
</evidence>
<dbReference type="PROSITE" id="PS51009">
    <property type="entry name" value="CYTCII"/>
    <property type="match status" value="1"/>
</dbReference>
<keyword evidence="3 6" id="KW-0479">Metal-binding</keyword>
<dbReference type="InterPro" id="IPR012127">
    <property type="entry name" value="Cyt_c_prime"/>
</dbReference>
<sequence length="141" mass="15022">MGKYTLIASCALAAAATFASADDVKKRTAAMDQIRMGAATLVPVIKGDKEFDAQVADLALRMTYAGALAFEGKFPEGSTSKGANPAIWENKADFDSKVLEFISNAEAAVAMQPNDLLSLQSAYQPLLKNCAACHKAYRIKN</sequence>
<protein>
    <submittedName>
        <fullName evidence="9">Cytochrome c556</fullName>
    </submittedName>
</protein>
<evidence type="ECO:0000256" key="2">
    <source>
        <dbReference type="ARBA" id="ARBA00022617"/>
    </source>
</evidence>
<comment type="PTM">
    <text evidence="7">Binds 1 heme group per subunit.</text>
</comment>
<reference evidence="10" key="1">
    <citation type="submission" date="2015-09" db="EMBL/GenBank/DDBJ databases">
        <authorList>
            <person name="Rodrigo-Torres Lidia"/>
            <person name="Arahal R.David."/>
        </authorList>
    </citation>
    <scope>NUCLEOTIDE SEQUENCE [LARGE SCALE GENOMIC DNA]</scope>
    <source>
        <strain evidence="10">CECT 5114</strain>
    </source>
</reference>
<keyword evidence="1" id="KW-0813">Transport</keyword>
<dbReference type="InterPro" id="IPR002321">
    <property type="entry name" value="Cyt_c_II"/>
</dbReference>
<name>A0A0P1J9T8_9RHOB</name>
<feature type="binding site" description="axial binding residue" evidence="6">
    <location>
        <position position="134"/>
    </location>
    <ligand>
        <name>heme c</name>
        <dbReference type="ChEBI" id="CHEBI:61717"/>
    </ligand>
    <ligandPart>
        <name>Fe</name>
        <dbReference type="ChEBI" id="CHEBI:18248"/>
    </ligandPart>
</feature>
<evidence type="ECO:0000256" key="1">
    <source>
        <dbReference type="ARBA" id="ARBA00022448"/>
    </source>
</evidence>
<evidence type="ECO:0000313" key="9">
    <source>
        <dbReference type="EMBL" id="CUK26629.1"/>
    </source>
</evidence>
<keyword evidence="5 6" id="KW-0408">Iron</keyword>
<accession>A0A0P1J9T8</accession>
<feature type="chain" id="PRO_5006066026" evidence="8">
    <location>
        <begin position="22"/>
        <end position="141"/>
    </location>
</feature>
<dbReference type="STRING" id="1715691.TA5113_01274"/>
<dbReference type="RefSeq" id="WP_058315500.1">
    <property type="nucleotide sequence ID" value="NZ_CYTO01000009.1"/>
</dbReference>
<keyword evidence="4" id="KW-0249">Electron transport</keyword>
<keyword evidence="10" id="KW-1185">Reference proteome</keyword>
<feature type="signal peptide" evidence="8">
    <location>
        <begin position="1"/>
        <end position="21"/>
    </location>
</feature>
<dbReference type="GO" id="GO:0009055">
    <property type="term" value="F:electron transfer activity"/>
    <property type="evidence" value="ECO:0007669"/>
    <property type="project" value="InterPro"/>
</dbReference>
<dbReference type="GO" id="GO:0020037">
    <property type="term" value="F:heme binding"/>
    <property type="evidence" value="ECO:0007669"/>
    <property type="project" value="InterPro"/>
</dbReference>
<evidence type="ECO:0000256" key="5">
    <source>
        <dbReference type="ARBA" id="ARBA00023004"/>
    </source>
</evidence>
<feature type="binding site" description="covalent" evidence="7">
    <location>
        <position position="130"/>
    </location>
    <ligand>
        <name>heme c</name>
        <dbReference type="ChEBI" id="CHEBI:61717"/>
    </ligand>
</feature>
<dbReference type="InterPro" id="IPR010980">
    <property type="entry name" value="Cyt_c/b562"/>
</dbReference>
<dbReference type="GO" id="GO:0022900">
    <property type="term" value="P:electron transport chain"/>
    <property type="evidence" value="ECO:0007669"/>
    <property type="project" value="InterPro"/>
</dbReference>
<evidence type="ECO:0000256" key="3">
    <source>
        <dbReference type="ARBA" id="ARBA00022723"/>
    </source>
</evidence>
<evidence type="ECO:0000256" key="6">
    <source>
        <dbReference type="PIRSR" id="PIRSR000027-1"/>
    </source>
</evidence>
<dbReference type="Pfam" id="PF01322">
    <property type="entry name" value="Cytochrom_C_2"/>
    <property type="match status" value="1"/>
</dbReference>
<proteinExistence type="predicted"/>
<evidence type="ECO:0000256" key="7">
    <source>
        <dbReference type="PIRSR" id="PIRSR000027-2"/>
    </source>
</evidence>
<organism evidence="9 10">
    <name type="scientific">Cognatishimia activa</name>
    <dbReference type="NCBI Taxonomy" id="1715691"/>
    <lineage>
        <taxon>Bacteria</taxon>
        <taxon>Pseudomonadati</taxon>
        <taxon>Pseudomonadota</taxon>
        <taxon>Alphaproteobacteria</taxon>
        <taxon>Rhodobacterales</taxon>
        <taxon>Paracoccaceae</taxon>
        <taxon>Cognatishimia</taxon>
    </lineage>
</organism>
<evidence type="ECO:0000313" key="10">
    <source>
        <dbReference type="Proteomes" id="UP000051184"/>
    </source>
</evidence>
<dbReference type="Proteomes" id="UP000051184">
    <property type="component" value="Unassembled WGS sequence"/>
</dbReference>
<dbReference type="Gene3D" id="1.20.120.10">
    <property type="entry name" value="Cytochrome c/b562"/>
    <property type="match status" value="1"/>
</dbReference>
<dbReference type="PIRSF" id="PIRSF000027">
    <property type="entry name" value="Cytc_c_prime"/>
    <property type="match status" value="1"/>
</dbReference>
<keyword evidence="8" id="KW-0732">Signal</keyword>
<feature type="binding site" description="covalent" evidence="7">
    <location>
        <position position="133"/>
    </location>
    <ligand>
        <name>heme c</name>
        <dbReference type="ChEBI" id="CHEBI:61717"/>
    </ligand>
</feature>
<dbReference type="GO" id="GO:0042597">
    <property type="term" value="C:periplasmic space"/>
    <property type="evidence" value="ECO:0007669"/>
    <property type="project" value="InterPro"/>
</dbReference>
<dbReference type="SUPFAM" id="SSF47175">
    <property type="entry name" value="Cytochromes"/>
    <property type="match status" value="1"/>
</dbReference>
<keyword evidence="2 7" id="KW-0349">Heme</keyword>